<keyword evidence="4 6" id="KW-1133">Transmembrane helix</keyword>
<feature type="transmembrane region" description="Helical" evidence="6">
    <location>
        <begin position="108"/>
        <end position="128"/>
    </location>
</feature>
<keyword evidence="2" id="KW-1003">Cell membrane</keyword>
<dbReference type="PANTHER" id="PTHR33545">
    <property type="entry name" value="UPF0750 MEMBRANE PROTEIN YITT-RELATED"/>
    <property type="match status" value="1"/>
</dbReference>
<evidence type="ECO:0000256" key="1">
    <source>
        <dbReference type="ARBA" id="ARBA00004651"/>
    </source>
</evidence>
<evidence type="ECO:0000256" key="4">
    <source>
        <dbReference type="ARBA" id="ARBA00022989"/>
    </source>
</evidence>
<dbReference type="PANTHER" id="PTHR33545:SF9">
    <property type="entry name" value="UPF0750 MEMBRANE PROTEIN YITE"/>
    <property type="match status" value="1"/>
</dbReference>
<dbReference type="InterPro" id="IPR051461">
    <property type="entry name" value="UPF0750_membrane"/>
</dbReference>
<dbReference type="PIRSF" id="PIRSF006483">
    <property type="entry name" value="Membrane_protein_YitT"/>
    <property type="match status" value="1"/>
</dbReference>
<dbReference type="AlphaFoldDB" id="A0A1I3BDP2"/>
<feature type="transmembrane region" description="Helical" evidence="6">
    <location>
        <begin position="148"/>
        <end position="170"/>
    </location>
</feature>
<proteinExistence type="predicted"/>
<feature type="transmembrane region" description="Helical" evidence="6">
    <location>
        <begin position="53"/>
        <end position="75"/>
    </location>
</feature>
<evidence type="ECO:0000259" key="7">
    <source>
        <dbReference type="Pfam" id="PF10035"/>
    </source>
</evidence>
<evidence type="ECO:0000313" key="8">
    <source>
        <dbReference type="EMBL" id="SFH60427.1"/>
    </source>
</evidence>
<keyword evidence="5 6" id="KW-0472">Membrane</keyword>
<evidence type="ECO:0000256" key="3">
    <source>
        <dbReference type="ARBA" id="ARBA00022692"/>
    </source>
</evidence>
<dbReference type="Pfam" id="PF02588">
    <property type="entry name" value="YitT_membrane"/>
    <property type="match status" value="1"/>
</dbReference>
<protein>
    <submittedName>
        <fullName evidence="8">Uncharacterized membrane-anchored protein YitT, contains DUF161 and DUF2179 domains</fullName>
    </submittedName>
</protein>
<evidence type="ECO:0000256" key="2">
    <source>
        <dbReference type="ARBA" id="ARBA00022475"/>
    </source>
</evidence>
<dbReference type="EMBL" id="FOQE01000006">
    <property type="protein sequence ID" value="SFH60427.1"/>
    <property type="molecule type" value="Genomic_DNA"/>
</dbReference>
<feature type="transmembrane region" description="Helical" evidence="6">
    <location>
        <begin position="12"/>
        <end position="33"/>
    </location>
</feature>
<dbReference type="InterPro" id="IPR015867">
    <property type="entry name" value="N-reg_PII/ATP_PRibTrfase_C"/>
</dbReference>
<evidence type="ECO:0000256" key="6">
    <source>
        <dbReference type="SAM" id="Phobius"/>
    </source>
</evidence>
<name>A0A1I3BDP2_9LACT</name>
<dbReference type="Proteomes" id="UP000198668">
    <property type="component" value="Unassembled WGS sequence"/>
</dbReference>
<evidence type="ECO:0000313" key="9">
    <source>
        <dbReference type="Proteomes" id="UP000198668"/>
    </source>
</evidence>
<accession>A0A1I3BDP2</accession>
<sequence>MKKVASKYTLSAMDILYVLIGSLIAGVSFKVFLLPNNIVSGGVSGISTILNTLFSWDPAMIQFALNIPLLALCYVALGKASFYKTVLGSLAMPAFIGLFSFLEPVTDSQLLAALFGGLTSGIGIGLVYRAKASTGGTSIVAQVVHEYLHLPLGLSAGLVDGLVIVAAFAAFDAETIMYSMIALFIVSRTIDLIQVGLNRSKSVLIISDYPNEIKTAIFKNVNRGVTNLGIKGGYGNTDKEMIMCVVAEHEFTLLKDTILAVDPKAFVVVTSASEVWGAGFTLEREFNLNL</sequence>
<gene>
    <name evidence="8" type="ORF">SAMN04489868_1062</name>
</gene>
<dbReference type="Pfam" id="PF10035">
    <property type="entry name" value="DUF2179"/>
    <property type="match status" value="1"/>
</dbReference>
<keyword evidence="9" id="KW-1185">Reference proteome</keyword>
<dbReference type="OrthoDB" id="1758221at2"/>
<dbReference type="GO" id="GO:0005886">
    <property type="term" value="C:plasma membrane"/>
    <property type="evidence" value="ECO:0007669"/>
    <property type="project" value="UniProtKB-SubCell"/>
</dbReference>
<feature type="transmembrane region" description="Helical" evidence="6">
    <location>
        <begin position="82"/>
        <end position="102"/>
    </location>
</feature>
<comment type="subcellular location">
    <subcellularLocation>
        <location evidence="1">Cell membrane</location>
        <topology evidence="1">Multi-pass membrane protein</topology>
    </subcellularLocation>
</comment>
<dbReference type="CDD" id="cd16380">
    <property type="entry name" value="YitT_C"/>
    <property type="match status" value="1"/>
</dbReference>
<feature type="domain" description="DUF2179" evidence="7">
    <location>
        <begin position="223"/>
        <end position="277"/>
    </location>
</feature>
<dbReference type="InterPro" id="IPR003740">
    <property type="entry name" value="YitT"/>
</dbReference>
<dbReference type="Gene3D" id="3.30.70.120">
    <property type="match status" value="1"/>
</dbReference>
<organism evidence="8 9">
    <name type="scientific">Pisciglobus halotolerans</name>
    <dbReference type="NCBI Taxonomy" id="745365"/>
    <lineage>
        <taxon>Bacteria</taxon>
        <taxon>Bacillati</taxon>
        <taxon>Bacillota</taxon>
        <taxon>Bacilli</taxon>
        <taxon>Lactobacillales</taxon>
        <taxon>Carnobacteriaceae</taxon>
    </lineage>
</organism>
<reference evidence="8 9" key="1">
    <citation type="submission" date="2016-10" db="EMBL/GenBank/DDBJ databases">
        <authorList>
            <person name="de Groot N.N."/>
        </authorList>
    </citation>
    <scope>NUCLEOTIDE SEQUENCE [LARGE SCALE GENOMIC DNA]</scope>
    <source>
        <strain evidence="8 9">DSM 27630</strain>
    </source>
</reference>
<evidence type="ECO:0000256" key="5">
    <source>
        <dbReference type="ARBA" id="ARBA00023136"/>
    </source>
</evidence>
<keyword evidence="3 6" id="KW-0812">Transmembrane</keyword>
<dbReference type="InterPro" id="IPR019264">
    <property type="entry name" value="DUF2179"/>
</dbReference>